<evidence type="ECO:0000256" key="1">
    <source>
        <dbReference type="ARBA" id="ARBA00004141"/>
    </source>
</evidence>
<feature type="transmembrane region" description="Helical" evidence="11">
    <location>
        <begin position="333"/>
        <end position="351"/>
    </location>
</feature>
<comment type="subcellular location">
    <subcellularLocation>
        <location evidence="2">Cell membrane</location>
    </subcellularLocation>
    <subcellularLocation>
        <location evidence="1">Membrane</location>
        <topology evidence="1">Multi-pass membrane protein</topology>
    </subcellularLocation>
</comment>
<keyword evidence="10" id="KW-0407">Ion channel</keyword>
<keyword evidence="4" id="KW-1003">Cell membrane</keyword>
<dbReference type="Pfam" id="PF02931">
    <property type="entry name" value="Neur_chan_LBD"/>
    <property type="match status" value="1"/>
</dbReference>
<protein>
    <recommendedName>
        <fullName evidence="12">Neurotransmitter-gated ion-channel ligand-binding domain-containing protein</fullName>
    </recommendedName>
</protein>
<dbReference type="InterPro" id="IPR006028">
    <property type="entry name" value="GABAA/Glycine_rcpt"/>
</dbReference>
<organism evidence="13 14">
    <name type="scientific">Heterodera schachtii</name>
    <name type="common">Sugarbeet cyst nematode worm</name>
    <name type="synonym">Tylenchus schachtii</name>
    <dbReference type="NCBI Taxonomy" id="97005"/>
    <lineage>
        <taxon>Eukaryota</taxon>
        <taxon>Metazoa</taxon>
        <taxon>Ecdysozoa</taxon>
        <taxon>Nematoda</taxon>
        <taxon>Chromadorea</taxon>
        <taxon>Rhabditida</taxon>
        <taxon>Tylenchina</taxon>
        <taxon>Tylenchomorpha</taxon>
        <taxon>Tylenchoidea</taxon>
        <taxon>Heteroderidae</taxon>
        <taxon>Heteroderinae</taxon>
        <taxon>Heterodera</taxon>
    </lineage>
</organism>
<evidence type="ECO:0000256" key="8">
    <source>
        <dbReference type="ARBA" id="ARBA00023065"/>
    </source>
</evidence>
<feature type="transmembrane region" description="Helical" evidence="11">
    <location>
        <begin position="441"/>
        <end position="460"/>
    </location>
</feature>
<evidence type="ECO:0000256" key="5">
    <source>
        <dbReference type="ARBA" id="ARBA00022692"/>
    </source>
</evidence>
<feature type="transmembrane region" description="Helical" evidence="11">
    <location>
        <begin position="276"/>
        <end position="297"/>
    </location>
</feature>
<keyword evidence="9 11" id="KW-0472">Membrane</keyword>
<comment type="caution">
    <text evidence="13">The sequence shown here is derived from an EMBL/GenBank/DDBJ whole genome shotgun (WGS) entry which is preliminary data.</text>
</comment>
<dbReference type="InterPro" id="IPR006202">
    <property type="entry name" value="Neur_chan_lig-bd"/>
</dbReference>
<dbReference type="PRINTS" id="PR00253">
    <property type="entry name" value="GABAARECEPTR"/>
</dbReference>
<keyword evidence="7 11" id="KW-1133">Transmembrane helix</keyword>
<feature type="transmembrane region" description="Helical" evidence="11">
    <location>
        <begin position="309"/>
        <end position="327"/>
    </location>
</feature>
<keyword evidence="14" id="KW-1185">Reference proteome</keyword>
<evidence type="ECO:0000313" key="14">
    <source>
        <dbReference type="Proteomes" id="UP001620645"/>
    </source>
</evidence>
<dbReference type="InterPro" id="IPR038050">
    <property type="entry name" value="Neuro_actylchol_rec"/>
</dbReference>
<accession>A0ABD2KH69</accession>
<evidence type="ECO:0000256" key="6">
    <source>
        <dbReference type="ARBA" id="ARBA00022729"/>
    </source>
</evidence>
<evidence type="ECO:0000256" key="3">
    <source>
        <dbReference type="ARBA" id="ARBA00022448"/>
    </source>
</evidence>
<gene>
    <name evidence="13" type="ORF">niasHS_003419</name>
</gene>
<dbReference type="Gene3D" id="2.70.170.10">
    <property type="entry name" value="Neurotransmitter-gated ion-channel ligand-binding domain"/>
    <property type="match status" value="1"/>
</dbReference>
<dbReference type="InterPro" id="IPR036734">
    <property type="entry name" value="Neur_chan_lig-bd_sf"/>
</dbReference>
<dbReference type="SUPFAM" id="SSF63712">
    <property type="entry name" value="Nicotinic receptor ligand binding domain-like"/>
    <property type="match status" value="1"/>
</dbReference>
<dbReference type="AlphaFoldDB" id="A0ABD2KH69"/>
<evidence type="ECO:0000256" key="11">
    <source>
        <dbReference type="SAM" id="Phobius"/>
    </source>
</evidence>
<evidence type="ECO:0000256" key="10">
    <source>
        <dbReference type="ARBA" id="ARBA00023303"/>
    </source>
</evidence>
<dbReference type="Proteomes" id="UP001620645">
    <property type="component" value="Unassembled WGS sequence"/>
</dbReference>
<keyword evidence="3" id="KW-0813">Transport</keyword>
<evidence type="ECO:0000259" key="12">
    <source>
        <dbReference type="Pfam" id="PF02931"/>
    </source>
</evidence>
<dbReference type="InterPro" id="IPR006201">
    <property type="entry name" value="Neur_channel"/>
</dbReference>
<evidence type="ECO:0000256" key="2">
    <source>
        <dbReference type="ARBA" id="ARBA00004236"/>
    </source>
</evidence>
<dbReference type="PANTHER" id="PTHR18945">
    <property type="entry name" value="NEUROTRANSMITTER GATED ION CHANNEL"/>
    <property type="match status" value="1"/>
</dbReference>
<reference evidence="13 14" key="1">
    <citation type="submission" date="2024-10" db="EMBL/GenBank/DDBJ databases">
        <authorList>
            <person name="Kim D."/>
        </authorList>
    </citation>
    <scope>NUCLEOTIDE SEQUENCE [LARGE SCALE GENOMIC DNA]</scope>
    <source>
        <strain evidence="13">Taebaek</strain>
    </source>
</reference>
<dbReference type="EMBL" id="JBICCN010000026">
    <property type="protein sequence ID" value="KAL3102010.1"/>
    <property type="molecule type" value="Genomic_DNA"/>
</dbReference>
<evidence type="ECO:0000313" key="13">
    <source>
        <dbReference type="EMBL" id="KAL3102010.1"/>
    </source>
</evidence>
<proteinExistence type="predicted"/>
<dbReference type="GO" id="GO:0034220">
    <property type="term" value="P:monoatomic ion transmembrane transport"/>
    <property type="evidence" value="ECO:0007669"/>
    <property type="project" value="UniProtKB-KW"/>
</dbReference>
<keyword evidence="5 11" id="KW-0812">Transmembrane</keyword>
<keyword evidence="8" id="KW-0406">Ion transport</keyword>
<evidence type="ECO:0000256" key="7">
    <source>
        <dbReference type="ARBA" id="ARBA00022989"/>
    </source>
</evidence>
<dbReference type="SUPFAM" id="SSF90112">
    <property type="entry name" value="Neurotransmitter-gated ion-channel transmembrane pore"/>
    <property type="match status" value="1"/>
</dbReference>
<feature type="domain" description="Neurotransmitter-gated ion-channel ligand-binding" evidence="12">
    <location>
        <begin position="55"/>
        <end position="224"/>
    </location>
</feature>
<evidence type="ECO:0000256" key="9">
    <source>
        <dbReference type="ARBA" id="ARBA00023136"/>
    </source>
</evidence>
<sequence length="461" mass="51882">MPKFGPKMPSPFRLPFLLLLFGTFLCFVPFFPSSAAQRFGSQSKQQRSRQIHAQSQIVANLFANYDPNQRPPVRESAEHSSIVVTTSVVIDRVVWHAHSAEVDLNLHQDWEDSRLSFDVDPREGIGEVTVPRQSVVWRPDTFFVGAQEQSSSDGRRPAQIGRTVVEQLGFVRSDERRTLRVNFQADGAFPIRDKRTIRLAISSATYPIEDVVYLWANSPPLIQPIQVADHLYEGGEAQYLFEEAEAGDCPFLGNLTANSFSCIELIVRFRSSVGRALLGTLIPSALLILISWFHFWVHSSWSVPRTLSAAIPFLIFICLLLLAPAQSAALRTWFLLCSVFALLSLVEYFLVIRHYTTVTMGGNRLATLQRFSRPLSALDQQQQHQAQNGHSHLEEERKATPTTTTTVVVTQDEPLIQHGESAALLGHGAWHSNKLDVVSRVAFPIAFLLTTCIYILFYLYF</sequence>
<dbReference type="Gene3D" id="1.20.58.390">
    <property type="entry name" value="Neurotransmitter-gated ion-channel transmembrane domain"/>
    <property type="match status" value="1"/>
</dbReference>
<dbReference type="InterPro" id="IPR036719">
    <property type="entry name" value="Neuro-gated_channel_TM_sf"/>
</dbReference>
<name>A0ABD2KH69_HETSC</name>
<evidence type="ECO:0000256" key="4">
    <source>
        <dbReference type="ARBA" id="ARBA00022475"/>
    </source>
</evidence>
<keyword evidence="6" id="KW-0732">Signal</keyword>
<dbReference type="GO" id="GO:0005886">
    <property type="term" value="C:plasma membrane"/>
    <property type="evidence" value="ECO:0007669"/>
    <property type="project" value="UniProtKB-SubCell"/>
</dbReference>